<evidence type="ECO:0000256" key="5">
    <source>
        <dbReference type="ARBA" id="ARBA00022692"/>
    </source>
</evidence>
<keyword evidence="13" id="KW-0675">Receptor</keyword>
<keyword evidence="8 15" id="KW-0547">Nucleotide-binding</keyword>
<evidence type="ECO:0000256" key="11">
    <source>
        <dbReference type="ARBA" id="ARBA00022989"/>
    </source>
</evidence>
<dbReference type="SMART" id="SM00220">
    <property type="entry name" value="S_TKc"/>
    <property type="match status" value="1"/>
</dbReference>
<dbReference type="InterPro" id="IPR000719">
    <property type="entry name" value="Prot_kinase_dom"/>
</dbReference>
<sequence>MLIASENSLWGAIPDIFSGLPSLQILRLNGNEFDGGLPKSLCNGGSLNDLVLSENKLSGTIPEEIGRCRHLTILNLGANNLQGRSPLPAEMGNCTSLGDLELQFNSFEGPIPEEISGLEHLKTLLLFNNTLSGVLPRGIGKLSRLTDLHIYNNCNLERLSLAHNDLSGVLPSDLGKTTTSGLVEVDLTGNRLEGPIPSGLCTGNRLVVMGLGGNRFNGSFPQEIGGCSSLTRVILSNNRLQGRLSGNWSINGGISYMDLSGNLLGGHIPQVLGSWYNLSKLDLSDNQFSGPIPHELGNLKNLEVLDASGNQLTGVIPSELGDCGKLASLDLSRNLLSGAIPEKLITLTSLQRLLLQENCPLPSNLGNLHELSLGLNLSSNRLSGKLPASFGNLGKLEVLDLSNNSLSGEMPPELEKMISISSINLSYNHFSGKLPPDWVKFLASSPESFAGNDLCIQDDVTNSCPVPNRRGRTTKERTILTVIGCILLCLIGLSVALYLTFRGNDRWVRLKTPTQGSGSSKDLPEDLKIEDIMKITEDSSEKHVIGKGRHGTVYRLQSGIGKHWAVKKVDLSEGRPTTEMKILSSVKHRNLVRMVGYCIKDGFGLMVCEFMPGGTLSEVLHQKMPQVPLDWEARYLIALGIAEGLAYLHHDCIPAIIHRDIKSDNILMDSELNPKIGDFGMAKLLDGSDAGLTMSSIVGTLGYIAPENGYSTRITEKSDVYSYGVVLLELLCRKRPVDPTFEDGVDIETSPFFFLDEEISWWTEQEKLRALKLLDLAASCTQVPCEARPSMREVVKYLNQLNVQRKRTT</sequence>
<dbReference type="GO" id="GO:0004674">
    <property type="term" value="F:protein serine/threonine kinase activity"/>
    <property type="evidence" value="ECO:0007669"/>
    <property type="project" value="UniProtKB-EC"/>
</dbReference>
<keyword evidence="12 16" id="KW-0472">Membrane</keyword>
<keyword evidence="4" id="KW-0808">Transferase</keyword>
<dbReference type="SUPFAM" id="SSF52058">
    <property type="entry name" value="L domain-like"/>
    <property type="match status" value="2"/>
</dbReference>
<dbReference type="InterPro" id="IPR003591">
    <property type="entry name" value="Leu-rich_rpt_typical-subtyp"/>
</dbReference>
<evidence type="ECO:0000256" key="3">
    <source>
        <dbReference type="ARBA" id="ARBA00022614"/>
    </source>
</evidence>
<evidence type="ECO:0000313" key="19">
    <source>
        <dbReference type="Proteomes" id="UP001189122"/>
    </source>
</evidence>
<dbReference type="GO" id="GO:0005886">
    <property type="term" value="C:plasma membrane"/>
    <property type="evidence" value="ECO:0007669"/>
    <property type="project" value="UniProtKB-SubCell"/>
</dbReference>
<dbReference type="AlphaFoldDB" id="A0A7I8IFN2"/>
<keyword evidence="11 16" id="KW-1133">Transmembrane helix</keyword>
<gene>
    <name evidence="18" type="ORF">SI7747_02002433</name>
</gene>
<dbReference type="FunFam" id="1.10.510.10:FF:000388">
    <property type="entry name" value="Leucine-rich repeat receptor-like tyrosine-protein kinase PXC3"/>
    <property type="match status" value="1"/>
</dbReference>
<evidence type="ECO:0000256" key="13">
    <source>
        <dbReference type="ARBA" id="ARBA00023170"/>
    </source>
</evidence>
<dbReference type="Gene3D" id="3.80.10.10">
    <property type="entry name" value="Ribonuclease Inhibitor"/>
    <property type="match status" value="2"/>
</dbReference>
<accession>A0A7I8IFN2</accession>
<dbReference type="SUPFAM" id="SSF56112">
    <property type="entry name" value="Protein kinase-like (PK-like)"/>
    <property type="match status" value="1"/>
</dbReference>
<dbReference type="Gene3D" id="1.10.510.10">
    <property type="entry name" value="Transferase(Phosphotransferase) domain 1"/>
    <property type="match status" value="1"/>
</dbReference>
<dbReference type="Pfam" id="PF00560">
    <property type="entry name" value="LRR_1"/>
    <property type="match status" value="4"/>
</dbReference>
<dbReference type="PROSITE" id="PS50011">
    <property type="entry name" value="PROTEIN_KINASE_DOM"/>
    <property type="match status" value="1"/>
</dbReference>
<evidence type="ECO:0000256" key="8">
    <source>
        <dbReference type="ARBA" id="ARBA00022741"/>
    </source>
</evidence>
<evidence type="ECO:0000256" key="12">
    <source>
        <dbReference type="ARBA" id="ARBA00023136"/>
    </source>
</evidence>
<feature type="binding site" evidence="15">
    <location>
        <position position="568"/>
    </location>
    <ligand>
        <name>ATP</name>
        <dbReference type="ChEBI" id="CHEBI:30616"/>
    </ligand>
</feature>
<evidence type="ECO:0000256" key="7">
    <source>
        <dbReference type="ARBA" id="ARBA00022737"/>
    </source>
</evidence>
<keyword evidence="10 15" id="KW-0067">ATP-binding</keyword>
<dbReference type="InterPro" id="IPR001611">
    <property type="entry name" value="Leu-rich_rpt"/>
</dbReference>
<dbReference type="EMBL" id="CACRZD030000002">
    <property type="protein sequence ID" value="CAA6655893.1"/>
    <property type="molecule type" value="Genomic_DNA"/>
</dbReference>
<dbReference type="PROSITE" id="PS00107">
    <property type="entry name" value="PROTEIN_KINASE_ATP"/>
    <property type="match status" value="1"/>
</dbReference>
<feature type="transmembrane region" description="Helical" evidence="16">
    <location>
        <begin position="479"/>
        <end position="501"/>
    </location>
</feature>
<dbReference type="InterPro" id="IPR051716">
    <property type="entry name" value="Plant_RL_S/T_kinase"/>
</dbReference>
<dbReference type="PANTHER" id="PTHR48053">
    <property type="entry name" value="LEUCINE RICH REPEAT FAMILY PROTEIN, EXPRESSED"/>
    <property type="match status" value="1"/>
</dbReference>
<keyword evidence="5 16" id="KW-0812">Transmembrane</keyword>
<keyword evidence="6" id="KW-0732">Signal</keyword>
<evidence type="ECO:0000313" key="18">
    <source>
        <dbReference type="EMBL" id="CAA2616208.1"/>
    </source>
</evidence>
<organism evidence="18">
    <name type="scientific">Spirodela intermedia</name>
    <name type="common">Intermediate duckweed</name>
    <dbReference type="NCBI Taxonomy" id="51605"/>
    <lineage>
        <taxon>Eukaryota</taxon>
        <taxon>Viridiplantae</taxon>
        <taxon>Streptophyta</taxon>
        <taxon>Embryophyta</taxon>
        <taxon>Tracheophyta</taxon>
        <taxon>Spermatophyta</taxon>
        <taxon>Magnoliopsida</taxon>
        <taxon>Liliopsida</taxon>
        <taxon>Araceae</taxon>
        <taxon>Lemnoideae</taxon>
        <taxon>Spirodela</taxon>
    </lineage>
</organism>
<keyword evidence="14" id="KW-0325">Glycoprotein</keyword>
<dbReference type="FunFam" id="3.80.10.10:FF:000041">
    <property type="entry name" value="LRR receptor-like serine/threonine-protein kinase ERECTA"/>
    <property type="match status" value="2"/>
</dbReference>
<dbReference type="Proteomes" id="UP001189122">
    <property type="component" value="Unassembled WGS sequence"/>
</dbReference>
<keyword evidence="9" id="KW-0418">Kinase</keyword>
<name>A0A7I8IFN2_SPIIN</name>
<evidence type="ECO:0000256" key="1">
    <source>
        <dbReference type="ARBA" id="ARBA00004162"/>
    </source>
</evidence>
<dbReference type="PRINTS" id="PR00019">
    <property type="entry name" value="LEURICHRPT"/>
</dbReference>
<comment type="subcellular location">
    <subcellularLocation>
        <location evidence="1">Cell membrane</location>
        <topology evidence="1">Single-pass membrane protein</topology>
    </subcellularLocation>
    <subcellularLocation>
        <location evidence="2">Membrane</location>
        <topology evidence="2">Single-pass type I membrane protein</topology>
    </subcellularLocation>
</comment>
<dbReference type="Gene3D" id="3.30.200.20">
    <property type="entry name" value="Phosphorylase Kinase, domain 1"/>
    <property type="match status" value="1"/>
</dbReference>
<keyword evidence="7" id="KW-0677">Repeat</keyword>
<evidence type="ECO:0000256" key="2">
    <source>
        <dbReference type="ARBA" id="ARBA00004479"/>
    </source>
</evidence>
<dbReference type="InterPro" id="IPR011009">
    <property type="entry name" value="Kinase-like_dom_sf"/>
</dbReference>
<evidence type="ECO:0000256" key="9">
    <source>
        <dbReference type="ARBA" id="ARBA00022777"/>
    </source>
</evidence>
<dbReference type="CDD" id="cd14066">
    <property type="entry name" value="STKc_IRAK"/>
    <property type="match status" value="1"/>
</dbReference>
<reference evidence="18 19" key="1">
    <citation type="submission" date="2019-12" db="EMBL/GenBank/DDBJ databases">
        <authorList>
            <person name="Scholz U."/>
            <person name="Mascher M."/>
            <person name="Fiebig A."/>
        </authorList>
    </citation>
    <scope>NUCLEOTIDE SEQUENCE</scope>
</reference>
<dbReference type="Pfam" id="PF00069">
    <property type="entry name" value="Pkinase"/>
    <property type="match status" value="1"/>
</dbReference>
<evidence type="ECO:0000256" key="6">
    <source>
        <dbReference type="ARBA" id="ARBA00022729"/>
    </source>
</evidence>
<dbReference type="PANTHER" id="PTHR48053:SF160">
    <property type="entry name" value="PROTEIN KINASE DOMAIN-CONTAINING PROTEIN"/>
    <property type="match status" value="1"/>
</dbReference>
<protein>
    <recommendedName>
        <fullName evidence="17">Protein kinase domain-containing protein</fullName>
    </recommendedName>
</protein>
<dbReference type="EMBL" id="LR743589">
    <property type="protein sequence ID" value="CAA2616208.1"/>
    <property type="molecule type" value="Genomic_DNA"/>
</dbReference>
<evidence type="ECO:0000256" key="10">
    <source>
        <dbReference type="ARBA" id="ARBA00022840"/>
    </source>
</evidence>
<dbReference type="GO" id="GO:0005524">
    <property type="term" value="F:ATP binding"/>
    <property type="evidence" value="ECO:0007669"/>
    <property type="project" value="UniProtKB-UniRule"/>
</dbReference>
<evidence type="ECO:0000256" key="4">
    <source>
        <dbReference type="ARBA" id="ARBA00022679"/>
    </source>
</evidence>
<feature type="domain" description="Protein kinase" evidence="17">
    <location>
        <begin position="539"/>
        <end position="803"/>
    </location>
</feature>
<dbReference type="PROSITE" id="PS00108">
    <property type="entry name" value="PROTEIN_KINASE_ST"/>
    <property type="match status" value="1"/>
</dbReference>
<dbReference type="SMART" id="SM00369">
    <property type="entry name" value="LRR_TYP"/>
    <property type="match status" value="4"/>
</dbReference>
<dbReference type="FunFam" id="3.80.10.10:FF:000095">
    <property type="entry name" value="LRR receptor-like serine/threonine-protein kinase GSO1"/>
    <property type="match status" value="1"/>
</dbReference>
<evidence type="ECO:0000256" key="14">
    <source>
        <dbReference type="ARBA" id="ARBA00023180"/>
    </source>
</evidence>
<evidence type="ECO:0000259" key="17">
    <source>
        <dbReference type="PROSITE" id="PS50011"/>
    </source>
</evidence>
<evidence type="ECO:0000256" key="16">
    <source>
        <dbReference type="SAM" id="Phobius"/>
    </source>
</evidence>
<keyword evidence="3" id="KW-0433">Leucine-rich repeat</keyword>
<keyword evidence="19" id="KW-1185">Reference proteome</keyword>
<dbReference type="InterPro" id="IPR017441">
    <property type="entry name" value="Protein_kinase_ATP_BS"/>
</dbReference>
<proteinExistence type="predicted"/>
<dbReference type="Pfam" id="PF13855">
    <property type="entry name" value="LRR_8"/>
    <property type="match status" value="2"/>
</dbReference>
<dbReference type="InterPro" id="IPR008271">
    <property type="entry name" value="Ser/Thr_kinase_AS"/>
</dbReference>
<dbReference type="InterPro" id="IPR032675">
    <property type="entry name" value="LRR_dom_sf"/>
</dbReference>
<evidence type="ECO:0000256" key="15">
    <source>
        <dbReference type="PROSITE-ProRule" id="PRU10141"/>
    </source>
</evidence>